<evidence type="ECO:0000259" key="2">
    <source>
        <dbReference type="Pfam" id="PF07944"/>
    </source>
</evidence>
<evidence type="ECO:0000313" key="4">
    <source>
        <dbReference type="EMBL" id="AXY72811.1"/>
    </source>
</evidence>
<dbReference type="RefSeq" id="WP_119048649.1">
    <property type="nucleotide sequence ID" value="NZ_CP032157.1"/>
</dbReference>
<organism evidence="4 5">
    <name type="scientific">Paraflavitalea soli</name>
    <dbReference type="NCBI Taxonomy" id="2315862"/>
    <lineage>
        <taxon>Bacteria</taxon>
        <taxon>Pseudomonadati</taxon>
        <taxon>Bacteroidota</taxon>
        <taxon>Chitinophagia</taxon>
        <taxon>Chitinophagales</taxon>
        <taxon>Chitinophagaceae</taxon>
        <taxon>Paraflavitalea</taxon>
    </lineage>
</organism>
<feature type="signal peptide" evidence="1">
    <location>
        <begin position="1"/>
        <end position="18"/>
    </location>
</feature>
<feature type="domain" description="Non-reducing end beta-L-arabinofuranosidase-like GH127 middle" evidence="3">
    <location>
        <begin position="402"/>
        <end position="494"/>
    </location>
</feature>
<evidence type="ECO:0008006" key="6">
    <source>
        <dbReference type="Google" id="ProtNLM"/>
    </source>
</evidence>
<sequence>MNRLLFFILSLHCLQATAQQGSRTAKNAGRFTETAINAVSPRGWLQEFLQRQRTGLTGHPEVMSYPYNTVLWAGDIRREDEQHGANWWRYEQTAYYSDGLLRLGYLLNDDKMIRKARAGIAYTLSHVQPNGRLGPTTFTSQWPVAVYFRVLQAEYLVTGNEKIIDALHKHYLSYTPEELGNFKRNIVNIEGALWTYHQTGDPALLELAEKAWALGGFELNKQRILGNDKDSLHGVTYMEMAKLPVILYACSGKKEYLDLALRAMQKLHRDHLLPDGVPSSNEFLAGKDPLQSHETCDITDYTWTLGYFLMTTGDASWADRIERAVFNAGPGAVSKDFKNLQYFSSVNQVIATGNSNHNRFAHGSTWMAYWPCHETECCAGNVHRFMPNYAARMWMKDNRGGIVAALYGPSTYRYNTNCTVTESTDYPFGEEISFVFNMRSSEKINFSFRIPGWCANPALTINNKTYTGPLTPGPFVTLTRNFTNGDKITVHLPMKAALQHWQENGAFVEAGPLLFTYPVPEKVTIDKAAYPNLGNKRSTDPAFPALDIQPAGNWNYALNTVQKDLRLIKKKTKGYPFDPSFVPMKIQVQAHMLGTWKLEEGRYTPPLPAAGAPASSVKDTTLTLVPYGSTRLRLTVFPILQQQQPSTDTAIVWQKENFGANAGGTFTYTGNTMRITTQNTRHGFFQSDAYSFAWKEQPFPYDDCSRLTVTVKVDSVSAGSAGIMMRANKELGAANVHLETSATGDVYLFYRRRDNEPTAYVHMATCSFPVELKLLRQGDFYTAYYKNTKGDWVKGATAMAETGASMLTGLYACSGTLVNEYTRSSFRDWTFHYQENYTPAEQSYTDAMPVKPGTILRDNFNDGSLSNLPETPTNPVWKGIRFAQLPYGKKPERYWRKTGDGQFSFGNKKWADYEVSLDLAFDSASMATSDFTIRLRNQEIAIYNNMARYYAVTLRGGNKLAFEKYGAGGQLFYRNVQLPNYFNGRFHNLKVRLLDTRYEIYYDNKLIIEGNDTLSPLTFGNVSIKFTDAAMKIDNLEVLKIDDPINGEADNFLQDYYNVPLPAYLKKYGL</sequence>
<dbReference type="InterPro" id="IPR012878">
    <property type="entry name" value="Beta-AFase-like_GH127_cat"/>
</dbReference>
<proteinExistence type="predicted"/>
<dbReference type="InterPro" id="IPR049046">
    <property type="entry name" value="Beta-AFase-like_GH127_middle"/>
</dbReference>
<dbReference type="Pfam" id="PF20736">
    <property type="entry name" value="Glyco_hydro127M"/>
    <property type="match status" value="1"/>
</dbReference>
<dbReference type="AlphaFoldDB" id="A0A3B7MQB1"/>
<gene>
    <name evidence="4" type="ORF">D3H65_01990</name>
</gene>
<dbReference type="Proteomes" id="UP000263900">
    <property type="component" value="Chromosome"/>
</dbReference>
<reference evidence="4 5" key="1">
    <citation type="submission" date="2018-09" db="EMBL/GenBank/DDBJ databases">
        <title>Genome sequencing of strain 6GH32-13.</title>
        <authorList>
            <person name="Weon H.-Y."/>
            <person name="Heo J."/>
            <person name="Kwon S.-W."/>
        </authorList>
    </citation>
    <scope>NUCLEOTIDE SEQUENCE [LARGE SCALE GENOMIC DNA]</scope>
    <source>
        <strain evidence="4 5">5GH32-13</strain>
    </source>
</reference>
<keyword evidence="5" id="KW-1185">Reference proteome</keyword>
<dbReference type="KEGG" id="pseg:D3H65_01990"/>
<dbReference type="SUPFAM" id="SSF48208">
    <property type="entry name" value="Six-hairpin glycosidases"/>
    <property type="match status" value="1"/>
</dbReference>
<dbReference type="PANTHER" id="PTHR31151:SF0">
    <property type="entry name" value="PROLINE-TRNA LIGASE (DUF1680)"/>
    <property type="match status" value="1"/>
</dbReference>
<feature type="domain" description="Non-reducing end beta-L-arabinofuranosidase-like GH127 catalytic" evidence="2">
    <location>
        <begin position="148"/>
        <end position="389"/>
    </location>
</feature>
<dbReference type="GO" id="GO:0005975">
    <property type="term" value="P:carbohydrate metabolic process"/>
    <property type="evidence" value="ECO:0007669"/>
    <property type="project" value="InterPro"/>
</dbReference>
<name>A0A3B7MQB1_9BACT</name>
<accession>A0A3B7MQB1</accession>
<dbReference type="EMBL" id="CP032157">
    <property type="protein sequence ID" value="AXY72811.1"/>
    <property type="molecule type" value="Genomic_DNA"/>
</dbReference>
<evidence type="ECO:0000313" key="5">
    <source>
        <dbReference type="Proteomes" id="UP000263900"/>
    </source>
</evidence>
<dbReference type="OrthoDB" id="9757939at2"/>
<dbReference type="Gene3D" id="2.60.120.560">
    <property type="entry name" value="Exo-inulinase, domain 1"/>
    <property type="match status" value="1"/>
</dbReference>
<dbReference type="Pfam" id="PF07944">
    <property type="entry name" value="Beta-AFase-like_GH127_cat"/>
    <property type="match status" value="1"/>
</dbReference>
<dbReference type="PANTHER" id="PTHR31151">
    <property type="entry name" value="PROLINE-TRNA LIGASE (DUF1680)"/>
    <property type="match status" value="1"/>
</dbReference>
<feature type="chain" id="PRO_5017665489" description="Glycoside hydrolase family 127 protein" evidence="1">
    <location>
        <begin position="19"/>
        <end position="1070"/>
    </location>
</feature>
<dbReference type="InterPro" id="IPR008928">
    <property type="entry name" value="6-hairpin_glycosidase_sf"/>
</dbReference>
<protein>
    <recommendedName>
        <fullName evidence="6">Glycoside hydrolase family 127 protein</fullName>
    </recommendedName>
</protein>
<evidence type="ECO:0000256" key="1">
    <source>
        <dbReference type="SAM" id="SignalP"/>
    </source>
</evidence>
<evidence type="ECO:0000259" key="3">
    <source>
        <dbReference type="Pfam" id="PF20736"/>
    </source>
</evidence>
<keyword evidence="1" id="KW-0732">Signal</keyword>